<dbReference type="Pfam" id="PF00106">
    <property type="entry name" value="adh_short"/>
    <property type="match status" value="1"/>
</dbReference>
<dbReference type="AlphaFoldDB" id="A0A914UME2"/>
<reference evidence="2" key="1">
    <citation type="submission" date="2022-11" db="UniProtKB">
        <authorList>
            <consortium name="WormBaseParasite"/>
        </authorList>
    </citation>
    <scope>IDENTIFICATION</scope>
</reference>
<dbReference type="Gene3D" id="3.40.50.720">
    <property type="entry name" value="NAD(P)-binding Rossmann-like Domain"/>
    <property type="match status" value="1"/>
</dbReference>
<evidence type="ECO:0000313" key="2">
    <source>
        <dbReference type="WBParaSite" id="PSAMB.scaffold11148size3560.g33919.t1"/>
    </source>
</evidence>
<dbReference type="PANTHER" id="PTHR44147">
    <property type="entry name" value="DEHYDROGENASE/REDUCTASE SDR FAMILY MEMBER 1"/>
    <property type="match status" value="1"/>
</dbReference>
<dbReference type="InterPro" id="IPR036291">
    <property type="entry name" value="NAD(P)-bd_dom_sf"/>
</dbReference>
<dbReference type="PRINTS" id="PR00080">
    <property type="entry name" value="SDRFAMILY"/>
</dbReference>
<accession>A0A914UME2</accession>
<sequence>MLRGQVALVTGASRGIGKGIALQLGQAGATVYVTGRSPDKQESISATLKLPSLNETAREITARGGKGIAIYCDHSDPDDIKRLFLAIAKEQNNRLDILVNNAYAAVNAVSRATGVKFWDLDPSLWDTVNNVGLKNHYICSVYAAKLMVPQRKGLIVTVSSAGGMRYLFNAAYGAGKAA</sequence>
<organism evidence="1 2">
    <name type="scientific">Plectus sambesii</name>
    <dbReference type="NCBI Taxonomy" id="2011161"/>
    <lineage>
        <taxon>Eukaryota</taxon>
        <taxon>Metazoa</taxon>
        <taxon>Ecdysozoa</taxon>
        <taxon>Nematoda</taxon>
        <taxon>Chromadorea</taxon>
        <taxon>Plectida</taxon>
        <taxon>Plectina</taxon>
        <taxon>Plectoidea</taxon>
        <taxon>Plectidae</taxon>
        <taxon>Plectus</taxon>
    </lineage>
</organism>
<protein>
    <submittedName>
        <fullName evidence="2">Dehydrogenase/reductase SDR family member 1</fullName>
    </submittedName>
</protein>
<keyword evidence="1" id="KW-1185">Reference proteome</keyword>
<dbReference type="PRINTS" id="PR00081">
    <property type="entry name" value="GDHRDH"/>
</dbReference>
<evidence type="ECO:0000313" key="1">
    <source>
        <dbReference type="Proteomes" id="UP000887566"/>
    </source>
</evidence>
<dbReference type="WBParaSite" id="PSAMB.scaffold11148size3560.g33919.t1">
    <property type="protein sequence ID" value="PSAMB.scaffold11148size3560.g33919.t1"/>
    <property type="gene ID" value="PSAMB.scaffold11148size3560.g33919"/>
</dbReference>
<dbReference type="SUPFAM" id="SSF51735">
    <property type="entry name" value="NAD(P)-binding Rossmann-fold domains"/>
    <property type="match status" value="1"/>
</dbReference>
<proteinExistence type="predicted"/>
<dbReference type="InterPro" id="IPR002347">
    <property type="entry name" value="SDR_fam"/>
</dbReference>
<dbReference type="Proteomes" id="UP000887566">
    <property type="component" value="Unplaced"/>
</dbReference>
<name>A0A914UME2_9BILA</name>
<dbReference type="PANTHER" id="PTHR44147:SF2">
    <property type="entry name" value="DEHYDROGENASE_REDUCTASE SDR FAMILY MEMBER 1"/>
    <property type="match status" value="1"/>
</dbReference>